<feature type="region of interest" description="Disordered" evidence="1">
    <location>
        <begin position="1"/>
        <end position="37"/>
    </location>
</feature>
<gene>
    <name evidence="2" type="ORF">CRM94_09080</name>
</gene>
<evidence type="ECO:0000313" key="3">
    <source>
        <dbReference type="Proteomes" id="UP000220629"/>
    </source>
</evidence>
<feature type="compositionally biased region" description="Low complexity" evidence="1">
    <location>
        <begin position="1"/>
        <end position="16"/>
    </location>
</feature>
<comment type="caution">
    <text evidence="2">The sequence shown here is derived from an EMBL/GenBank/DDBJ whole genome shotgun (WGS) entry which is preliminary data.</text>
</comment>
<organism evidence="2 3">
    <name type="scientific">Burkholderia gladioli</name>
    <name type="common">Pseudomonas marginata</name>
    <name type="synonym">Phytomonas marginata</name>
    <dbReference type="NCBI Taxonomy" id="28095"/>
    <lineage>
        <taxon>Bacteria</taxon>
        <taxon>Pseudomonadati</taxon>
        <taxon>Pseudomonadota</taxon>
        <taxon>Betaproteobacteria</taxon>
        <taxon>Burkholderiales</taxon>
        <taxon>Burkholderiaceae</taxon>
        <taxon>Burkholderia</taxon>
    </lineage>
</organism>
<accession>A0A2A7SG58</accession>
<proteinExistence type="predicted"/>
<evidence type="ECO:0000256" key="1">
    <source>
        <dbReference type="SAM" id="MobiDB-lite"/>
    </source>
</evidence>
<dbReference type="AlphaFoldDB" id="A0A2A7SG58"/>
<evidence type="ECO:0000313" key="2">
    <source>
        <dbReference type="EMBL" id="PEH42285.1"/>
    </source>
</evidence>
<protein>
    <submittedName>
        <fullName evidence="2">Uncharacterized protein</fullName>
    </submittedName>
</protein>
<dbReference type="RefSeq" id="WP_098152080.1">
    <property type="nucleotide sequence ID" value="NZ_CADEQH010000001.1"/>
</dbReference>
<name>A0A2A7SG58_BURGA</name>
<dbReference type="EMBL" id="PDDY01000001">
    <property type="protein sequence ID" value="PEH42285.1"/>
    <property type="molecule type" value="Genomic_DNA"/>
</dbReference>
<dbReference type="Proteomes" id="UP000220629">
    <property type="component" value="Unassembled WGS sequence"/>
</dbReference>
<sequence length="306" mass="32177">MTPDTTAAPTTAELPASSGHPDDAPDGAARPPAGPDENWRLMPVQLEFLDVAPNSNLGIHFTTAGVAWSLGDRAGDSIGFSYNLAVSSASGEPCLSGIEFNDAMLTLRTGDIAGGLARFTLTLFLAVHPEVDYLQGYCTLNEEAVIQASFGAQAPMQWHNGRVSATLSGYGGCYRPICLTVRGALPGNRIDVLVSTKKGLGKVSWSLGPDFSEAGGVLFASQNGQLPLQSLSFGNHALSFVTAAGKDGGGAGTALEFYLNAFITWTPDDLNHVYLRTTSDSSITVLAQVHNRQPQVVSQTDTVFTL</sequence>
<reference evidence="3" key="1">
    <citation type="submission" date="2017-09" db="EMBL/GenBank/DDBJ databases">
        <title>FDA dAtabase for Regulatory Grade micrObial Sequences (FDA-ARGOS): Supporting development and validation of Infectious Disease Dx tests.</title>
        <authorList>
            <person name="Minogue T."/>
            <person name="Wolcott M."/>
            <person name="Wasieloski L."/>
            <person name="Aguilar W."/>
            <person name="Moore D."/>
            <person name="Tallon L."/>
            <person name="Sadzewicz L."/>
            <person name="Ott S."/>
            <person name="Zhao X."/>
            <person name="Nagaraj S."/>
            <person name="Vavikolanu K."/>
            <person name="Aluvathingal J."/>
            <person name="Nadendla S."/>
            <person name="Sichtig H."/>
        </authorList>
    </citation>
    <scope>NUCLEOTIDE SEQUENCE [LARGE SCALE GENOMIC DNA]</scope>
    <source>
        <strain evidence="3">FDAARGOS_390</strain>
    </source>
</reference>